<feature type="compositionally biased region" description="Basic and acidic residues" evidence="1">
    <location>
        <begin position="130"/>
        <end position="144"/>
    </location>
</feature>
<dbReference type="KEGG" id="ccan:109686714"/>
<feature type="compositionally biased region" description="Low complexity" evidence="1">
    <location>
        <begin position="169"/>
        <end position="184"/>
    </location>
</feature>
<gene>
    <name evidence="2" type="primary">LOC109686714</name>
</gene>
<feature type="compositionally biased region" description="Pro residues" evidence="1">
    <location>
        <begin position="287"/>
        <end position="296"/>
    </location>
</feature>
<proteinExistence type="predicted"/>
<dbReference type="AlphaFoldDB" id="A0A8B7UKB8"/>
<name>A0A8B7UKB8_CASCN</name>
<protein>
    <submittedName>
        <fullName evidence="2">Basic proline-rich protein-like</fullName>
    </submittedName>
</protein>
<feature type="region of interest" description="Disordered" evidence="1">
    <location>
        <begin position="1"/>
        <end position="217"/>
    </location>
</feature>
<feature type="region of interest" description="Disordered" evidence="1">
    <location>
        <begin position="276"/>
        <end position="302"/>
    </location>
</feature>
<reference evidence="2" key="1">
    <citation type="submission" date="2025-08" db="UniProtKB">
        <authorList>
            <consortium name="RefSeq"/>
        </authorList>
    </citation>
    <scope>IDENTIFICATION</scope>
    <source>
        <tissue evidence="2">Leukocyte</tissue>
    </source>
</reference>
<feature type="compositionally biased region" description="Pro residues" evidence="1">
    <location>
        <begin position="29"/>
        <end position="42"/>
    </location>
</feature>
<organism evidence="2">
    <name type="scientific">Castor canadensis</name>
    <name type="common">American beaver</name>
    <dbReference type="NCBI Taxonomy" id="51338"/>
    <lineage>
        <taxon>Eukaryota</taxon>
        <taxon>Metazoa</taxon>
        <taxon>Chordata</taxon>
        <taxon>Craniata</taxon>
        <taxon>Vertebrata</taxon>
        <taxon>Euteleostomi</taxon>
        <taxon>Mammalia</taxon>
        <taxon>Eutheria</taxon>
        <taxon>Euarchontoglires</taxon>
        <taxon>Glires</taxon>
        <taxon>Rodentia</taxon>
        <taxon>Castorimorpha</taxon>
        <taxon>Castoridae</taxon>
        <taxon>Castor</taxon>
    </lineage>
</organism>
<evidence type="ECO:0000313" key="2">
    <source>
        <dbReference type="RefSeq" id="XP_020019772.1"/>
    </source>
</evidence>
<dbReference type="RefSeq" id="XP_020019772.1">
    <property type="nucleotide sequence ID" value="XM_020164183.1"/>
</dbReference>
<feature type="compositionally biased region" description="Pro residues" evidence="1">
    <location>
        <begin position="60"/>
        <end position="69"/>
    </location>
</feature>
<evidence type="ECO:0000256" key="1">
    <source>
        <dbReference type="SAM" id="MobiDB-lite"/>
    </source>
</evidence>
<sequence length="302" mass="31841">MWHGGQPPVSCSTRVGQTPRAVRLGTQTPGPPGVRPQPPSTRAPPGGRGGDGDDTATLQRPPPFPPAAQPPTSEFHPRPGTPGQIVQARGRGPRRTRNPSTHSAWLQLPCGPPLSAGSPRLRPWRGQGRLVHEPHSRPCPRERTVGGGTPCDACEPPTLDTKRADMLLRSRGTRGLARGTARAANSKGTHAVGTTTATAPTRSPFPRPPRRIPSHLAPGCCTPGDECKGEHAAPRPFALQLVEGPEVGHSPPPSVALGCWSPSTLPLAVKCLKDKPSPSGFFSEPQELPPSDPPPLIKHLND</sequence>
<feature type="compositionally biased region" description="Low complexity" evidence="1">
    <location>
        <begin position="194"/>
        <end position="204"/>
    </location>
</feature>
<accession>A0A8B7UKB8</accession>